<dbReference type="AlphaFoldDB" id="A0A856I3Q5"/>
<comment type="subcellular location">
    <subcellularLocation>
        <location evidence="1">Cell envelope</location>
    </subcellularLocation>
</comment>
<dbReference type="InterPro" id="IPR025997">
    <property type="entry name" value="SBP_2_dom"/>
</dbReference>
<gene>
    <name evidence="4" type="ORF">EIO64_17460</name>
</gene>
<dbReference type="Pfam" id="PF13407">
    <property type="entry name" value="Peripla_BP_4"/>
    <property type="match status" value="1"/>
</dbReference>
<keyword evidence="2" id="KW-0732">Signal</keyword>
<feature type="domain" description="Periplasmic binding protein" evidence="3">
    <location>
        <begin position="51"/>
        <end position="305"/>
    </location>
</feature>
<dbReference type="PROSITE" id="PS51257">
    <property type="entry name" value="PROKAR_LIPOPROTEIN"/>
    <property type="match status" value="1"/>
</dbReference>
<feature type="signal peptide" evidence="2">
    <location>
        <begin position="1"/>
        <end position="30"/>
    </location>
</feature>
<dbReference type="SUPFAM" id="SSF53822">
    <property type="entry name" value="Periplasmic binding protein-like I"/>
    <property type="match status" value="1"/>
</dbReference>
<dbReference type="EMBL" id="CP034413">
    <property type="protein sequence ID" value="QCI60774.2"/>
    <property type="molecule type" value="Genomic_DNA"/>
</dbReference>
<dbReference type="Proteomes" id="UP000298642">
    <property type="component" value="Chromosome"/>
</dbReference>
<proteinExistence type="predicted"/>
<evidence type="ECO:0000256" key="1">
    <source>
        <dbReference type="ARBA" id="ARBA00004196"/>
    </source>
</evidence>
<dbReference type="RefSeq" id="WP_158629837.1">
    <property type="nucleotide sequence ID" value="NZ_CP034413.3"/>
</dbReference>
<evidence type="ECO:0000313" key="4">
    <source>
        <dbReference type="EMBL" id="QCI60774.2"/>
    </source>
</evidence>
<dbReference type="GO" id="GO:0030288">
    <property type="term" value="C:outer membrane-bounded periplasmic space"/>
    <property type="evidence" value="ECO:0007669"/>
    <property type="project" value="TreeGrafter"/>
</dbReference>
<dbReference type="KEGG" id="obj:EIO64_17460"/>
<evidence type="ECO:0000256" key="2">
    <source>
        <dbReference type="SAM" id="SignalP"/>
    </source>
</evidence>
<evidence type="ECO:0000259" key="3">
    <source>
        <dbReference type="Pfam" id="PF13407"/>
    </source>
</evidence>
<organism evidence="4 5">
    <name type="scientific">Dysosmobacter welbionis</name>
    <dbReference type="NCBI Taxonomy" id="2093857"/>
    <lineage>
        <taxon>Bacteria</taxon>
        <taxon>Bacillati</taxon>
        <taxon>Bacillota</taxon>
        <taxon>Clostridia</taxon>
        <taxon>Eubacteriales</taxon>
        <taxon>Oscillospiraceae</taxon>
        <taxon>Dysosmobacter</taxon>
    </lineage>
</organism>
<evidence type="ECO:0000313" key="5">
    <source>
        <dbReference type="Proteomes" id="UP000298642"/>
    </source>
</evidence>
<dbReference type="PANTHER" id="PTHR30036">
    <property type="entry name" value="D-XYLOSE-BINDING PERIPLASMIC PROTEIN"/>
    <property type="match status" value="1"/>
</dbReference>
<sequence length="337" mass="35671">MKRTWRKKIGAVVALLAAVAVLGTGCGADAAGAVESRTRETRALGLLLSREDTFLLELKADIEAEAAAQGYAVRYYNAGNDPETQLRQVHEALAEGVETLLVNLADGEDSEKVADIVGDAGVVLLNRAPGTAILNERMVFVGMDEAGSGALQGHALAEYFWETDHGTDIRYLLFQGMPGQENTDARSGTAVQSLLDDGFCPIAAADYQVCGFSRERARQAMAALLEQGVDFDCVICDNDEMALGVIEALEAAGWDPGAAPIVSVDHTAEGAAALESGKLYMTVDQNPEDQARAAVAAAVNLARGRAYDDGLRELLGNDCTDPEQPFVLRVPVEAVTA</sequence>
<accession>A0A856I3Q5</accession>
<feature type="chain" id="PRO_5032739253" evidence="2">
    <location>
        <begin position="31"/>
        <end position="337"/>
    </location>
</feature>
<reference evidence="5" key="1">
    <citation type="submission" date="2018-12" db="EMBL/GenBank/DDBJ databases">
        <title>Dusodibacter welbiota gen. nov., sp. nov., isolated from human faeces and emended description of the Oscillibacter genus.</title>
        <authorList>
            <person name="Le Roy T."/>
            <person name="Van der Smissen P."/>
            <person name="Delzenne N."/>
            <person name="Muccioli G."/>
            <person name="Collet J.F."/>
            <person name="Cani P.D."/>
        </authorList>
    </citation>
    <scope>NUCLEOTIDE SEQUENCE [LARGE SCALE GENOMIC DNA]</scope>
    <source>
        <strain evidence="5">J115</strain>
    </source>
</reference>
<name>A0A856I3Q5_9FIRM</name>
<protein>
    <submittedName>
        <fullName evidence="4">Substrate-binding domain-containing protein</fullName>
    </submittedName>
</protein>
<dbReference type="Gene3D" id="3.40.50.2300">
    <property type="match status" value="2"/>
</dbReference>
<dbReference type="InterPro" id="IPR050555">
    <property type="entry name" value="Bact_Solute-Bind_Prot2"/>
</dbReference>
<keyword evidence="5" id="KW-1185">Reference proteome</keyword>
<dbReference type="InterPro" id="IPR028082">
    <property type="entry name" value="Peripla_BP_I"/>
</dbReference>
<dbReference type="GO" id="GO:0030246">
    <property type="term" value="F:carbohydrate binding"/>
    <property type="evidence" value="ECO:0007669"/>
    <property type="project" value="TreeGrafter"/>
</dbReference>